<name>A0ABS8ZGQ9_9PSEU</name>
<dbReference type="Proteomes" id="UP001521150">
    <property type="component" value="Unassembled WGS sequence"/>
</dbReference>
<organism evidence="1 2">
    <name type="scientific">Kibdelosporangium philippinense</name>
    <dbReference type="NCBI Taxonomy" id="211113"/>
    <lineage>
        <taxon>Bacteria</taxon>
        <taxon>Bacillati</taxon>
        <taxon>Actinomycetota</taxon>
        <taxon>Actinomycetes</taxon>
        <taxon>Pseudonocardiales</taxon>
        <taxon>Pseudonocardiaceae</taxon>
        <taxon>Kibdelosporangium</taxon>
    </lineage>
</organism>
<proteinExistence type="predicted"/>
<protein>
    <recommendedName>
        <fullName evidence="3">DUF1876 domain-containing protein</fullName>
    </recommendedName>
</protein>
<comment type="caution">
    <text evidence="1">The sequence shown here is derived from an EMBL/GenBank/DDBJ whole genome shotgun (WGS) entry which is preliminary data.</text>
</comment>
<evidence type="ECO:0000313" key="1">
    <source>
        <dbReference type="EMBL" id="MCE7006737.1"/>
    </source>
</evidence>
<evidence type="ECO:0000313" key="2">
    <source>
        <dbReference type="Proteomes" id="UP001521150"/>
    </source>
</evidence>
<accession>A0ABS8ZGQ9</accession>
<dbReference type="EMBL" id="JAJVCN010000002">
    <property type="protein sequence ID" value="MCE7006737.1"/>
    <property type="molecule type" value="Genomic_DNA"/>
</dbReference>
<keyword evidence="2" id="KW-1185">Reference proteome</keyword>
<reference evidence="1 2" key="1">
    <citation type="submission" date="2021-12" db="EMBL/GenBank/DDBJ databases">
        <title>Genome sequence of Kibdelosporangium philippinense ATCC 49844.</title>
        <authorList>
            <person name="Fedorov E.A."/>
            <person name="Omeragic M."/>
            <person name="Shalygina K.F."/>
            <person name="Maclea K.S."/>
        </authorList>
    </citation>
    <scope>NUCLEOTIDE SEQUENCE [LARGE SCALE GENOMIC DNA]</scope>
    <source>
        <strain evidence="1 2">ATCC 49844</strain>
    </source>
</reference>
<sequence length="101" mass="10829">MSFYVVIRPQVGDEVRVVAEPRDQVQLVAELGTACLSVQVDRREPGGPEVAALFARQLAAAALRFAKYCDEVAKPVDVPEVLPLVSRGATNGAVNLDPVQD</sequence>
<dbReference type="RefSeq" id="WP_233728179.1">
    <property type="nucleotide sequence ID" value="NZ_JAJVCN010000002.1"/>
</dbReference>
<gene>
    <name evidence="1" type="ORF">LWC34_28495</name>
</gene>
<evidence type="ECO:0008006" key="3">
    <source>
        <dbReference type="Google" id="ProtNLM"/>
    </source>
</evidence>